<dbReference type="EMBL" id="HG996470">
    <property type="protein sequence ID" value="CAG1840516.1"/>
    <property type="molecule type" value="Genomic_DNA"/>
</dbReference>
<name>A0A8D7F4W6_MUSAM</name>
<dbReference type="PANTHER" id="PTHR24009:SF3">
    <property type="entry name" value="RNA-BINDING (RRM_RBD_RNP MOTIFS) FAMILY PROTEIN-RELATED"/>
    <property type="match status" value="1"/>
</dbReference>
<keyword evidence="1 7" id="KW-0479">Metal-binding</keyword>
<evidence type="ECO:0000259" key="10">
    <source>
        <dbReference type="PROSITE" id="PS50102"/>
    </source>
</evidence>
<feature type="zinc finger region" description="C3H1-type" evidence="7">
    <location>
        <begin position="302"/>
        <end position="329"/>
    </location>
</feature>
<dbReference type="Pfam" id="PF23182">
    <property type="entry name" value="PABC_AtC3H46"/>
    <property type="match status" value="1"/>
</dbReference>
<feature type="domain" description="RRM" evidence="10">
    <location>
        <begin position="451"/>
        <end position="527"/>
    </location>
</feature>
<dbReference type="GO" id="GO:0003677">
    <property type="term" value="F:DNA binding"/>
    <property type="evidence" value="ECO:0007669"/>
    <property type="project" value="UniProtKB-KW"/>
</dbReference>
<dbReference type="InterPro" id="IPR035979">
    <property type="entry name" value="RBD_domain_sf"/>
</dbReference>
<keyword evidence="9" id="KW-0732">Signal</keyword>
<gene>
    <name evidence="12" type="ORF">GSMUA_282060.1</name>
</gene>
<dbReference type="InterPro" id="IPR056276">
    <property type="entry name" value="AtC3H46-like_PABC-like"/>
</dbReference>
<dbReference type="Gene3D" id="4.10.1000.10">
    <property type="entry name" value="Zinc finger, CCCH-type"/>
    <property type="match status" value="1"/>
</dbReference>
<accession>A0A8D7F4W6</accession>
<feature type="compositionally biased region" description="Low complexity" evidence="8">
    <location>
        <begin position="656"/>
        <end position="666"/>
    </location>
</feature>
<dbReference type="InterPro" id="IPR034365">
    <property type="entry name" value="AtC3H46-like_RRM"/>
</dbReference>
<reference evidence="12" key="1">
    <citation type="submission" date="2021-03" db="EMBL/GenBank/DDBJ databases">
        <authorList>
            <consortium name="Genoscope - CEA"/>
            <person name="William W."/>
        </authorList>
    </citation>
    <scope>NUCLEOTIDE SEQUENCE</scope>
    <source>
        <strain evidence="12">Doubled-haploid Pahang</strain>
    </source>
</reference>
<feature type="chain" id="PRO_5034507135" evidence="9">
    <location>
        <begin position="35"/>
        <end position="811"/>
    </location>
</feature>
<keyword evidence="5" id="KW-0238">DNA-binding</keyword>
<keyword evidence="4 6" id="KW-0694">RNA-binding</keyword>
<feature type="region of interest" description="Disordered" evidence="8">
    <location>
        <begin position="650"/>
        <end position="748"/>
    </location>
</feature>
<evidence type="ECO:0000256" key="2">
    <source>
        <dbReference type="ARBA" id="ARBA00022771"/>
    </source>
</evidence>
<evidence type="ECO:0000256" key="9">
    <source>
        <dbReference type="SAM" id="SignalP"/>
    </source>
</evidence>
<dbReference type="InterPro" id="IPR012677">
    <property type="entry name" value="Nucleotide-bd_a/b_plait_sf"/>
</dbReference>
<dbReference type="Pfam" id="PF16131">
    <property type="entry name" value="Torus"/>
    <property type="match status" value="1"/>
</dbReference>
<evidence type="ECO:0000256" key="6">
    <source>
        <dbReference type="PROSITE-ProRule" id="PRU00176"/>
    </source>
</evidence>
<evidence type="ECO:0000256" key="7">
    <source>
        <dbReference type="PROSITE-ProRule" id="PRU00723"/>
    </source>
</evidence>
<evidence type="ECO:0000256" key="5">
    <source>
        <dbReference type="ARBA" id="ARBA00023125"/>
    </source>
</evidence>
<feature type="compositionally biased region" description="Basic and acidic residues" evidence="8">
    <location>
        <begin position="675"/>
        <end position="695"/>
    </location>
</feature>
<dbReference type="PANTHER" id="PTHR24009">
    <property type="entry name" value="RNA-BINDING (RRM/RBD/RNP MOTIFS)"/>
    <property type="match status" value="1"/>
</dbReference>
<evidence type="ECO:0000256" key="4">
    <source>
        <dbReference type="ARBA" id="ARBA00022884"/>
    </source>
</evidence>
<dbReference type="SMART" id="SM00356">
    <property type="entry name" value="ZnF_C3H1"/>
    <property type="match status" value="1"/>
</dbReference>
<dbReference type="Gene3D" id="3.30.70.330">
    <property type="match status" value="1"/>
</dbReference>
<evidence type="ECO:0000256" key="8">
    <source>
        <dbReference type="SAM" id="MobiDB-lite"/>
    </source>
</evidence>
<dbReference type="InterPro" id="IPR000504">
    <property type="entry name" value="RRM_dom"/>
</dbReference>
<feature type="domain" description="C3H1-type" evidence="11">
    <location>
        <begin position="302"/>
        <end position="329"/>
    </location>
</feature>
<dbReference type="SMART" id="SM00360">
    <property type="entry name" value="RRM"/>
    <property type="match status" value="1"/>
</dbReference>
<dbReference type="SUPFAM" id="SSF54928">
    <property type="entry name" value="RNA-binding domain, RBD"/>
    <property type="match status" value="1"/>
</dbReference>
<evidence type="ECO:0000256" key="1">
    <source>
        <dbReference type="ARBA" id="ARBA00022723"/>
    </source>
</evidence>
<dbReference type="PROSITE" id="PS50102">
    <property type="entry name" value="RRM"/>
    <property type="match status" value="1"/>
</dbReference>
<dbReference type="CDD" id="cd12458">
    <property type="entry name" value="RRM_AtC3H46_like"/>
    <property type="match status" value="1"/>
</dbReference>
<dbReference type="PROSITE" id="PS50103">
    <property type="entry name" value="ZF_C3H1"/>
    <property type="match status" value="1"/>
</dbReference>
<dbReference type="AlphaFoldDB" id="A0A8D7F4W6"/>
<evidence type="ECO:0000313" key="12">
    <source>
        <dbReference type="EMBL" id="CAG1840516.1"/>
    </source>
</evidence>
<dbReference type="GO" id="GO:0008270">
    <property type="term" value="F:zinc ion binding"/>
    <property type="evidence" value="ECO:0007669"/>
    <property type="project" value="UniProtKB-KW"/>
</dbReference>
<dbReference type="Pfam" id="PF00076">
    <property type="entry name" value="RRM_1"/>
    <property type="match status" value="1"/>
</dbReference>
<dbReference type="InterPro" id="IPR032297">
    <property type="entry name" value="Torus"/>
</dbReference>
<dbReference type="GO" id="GO:0003723">
    <property type="term" value="F:RNA binding"/>
    <property type="evidence" value="ECO:0007669"/>
    <property type="project" value="UniProtKB-UniRule"/>
</dbReference>
<protein>
    <submittedName>
        <fullName evidence="12">(wild Malaysian banana) hypothetical protein</fullName>
    </submittedName>
</protein>
<keyword evidence="3 7" id="KW-0862">Zinc</keyword>
<sequence>MSFNGSSTELASTFNAHSLWFLFLCSSIAIRGEAQEEPRRRKTRKREEEEEYSFQFTSLMDAYEATRIVFSRIQNLDPNNAAKIMGLLLLQEHGEKEMIRLAFGPETQLHSVVLKARKEIGLVSVPTSSAPGTPSAAGAPASPFLLRQNSASRLLSGGLPSPLAVSSPSSWAPPSVFSRSNSGTGLNGSLDELQNSDELISPSNVSVSPFYGGGGDLVDEFHLPDQLSFLGDPVAALDSSHSVSITSKLGGDMFHPDIECRSPSGNGDGALFPYGMGWGVNGYHHRRSCSAADLCLGDPAAGFGWKPCLYFARGYCKNGTACRFLHGLPEEAAAAAAVVAGTKMDGVVEQQFQELLLRSKSQRIGNASQLMASAFPYSPTGSVPPSPSSSSSKCLSFLLQQQQQQQQQNESQRAAAAAAAAALMLGGDEAHKFMGRSRLERSDLMANPGSRQIYLTFPADSTFREEDVSNYFSIYGPVQDVRIPYQQKRMFGFVTFVYPETVKMILAKGNPHFVCDSRVLVKPYKEKGKVPDKYRQSSFLNLHHKKQQQQQHAERGDFSACTTPTALDARDAYDLQLLGARMLYSGGGGQELLLRRKLEEQHQQAAEMQRAIELQGRRFMGLHLDLSNRGLSSSAPASINSPTIAAAQSIGNADGSSNVSSSSSSSQEGSPAEDFVAHCTDKKSLSAAAPEEKVNSGHGLLQQKAGQEQSAREANPNEDGGFQESAEHNLPDSPFASPPTKSPFMPDSFSAGEDMSTCCITNNSSSSSNNSHLIASTLLPTTSSLDVPSFSSSCFFQMPSRFSSGHGAVGM</sequence>
<feature type="signal peptide" evidence="9">
    <location>
        <begin position="1"/>
        <end position="34"/>
    </location>
</feature>
<keyword evidence="2 7" id="KW-0863">Zinc-finger</keyword>
<dbReference type="InterPro" id="IPR036855">
    <property type="entry name" value="Znf_CCCH_sf"/>
</dbReference>
<evidence type="ECO:0000259" key="11">
    <source>
        <dbReference type="PROSITE" id="PS50103"/>
    </source>
</evidence>
<dbReference type="SUPFAM" id="SSF90229">
    <property type="entry name" value="CCCH zinc finger"/>
    <property type="match status" value="1"/>
</dbReference>
<dbReference type="FunFam" id="3.30.70.330:FF:000678">
    <property type="entry name" value="zinc finger CCCH domain-containing protein 53-like isoform X2"/>
    <property type="match status" value="1"/>
</dbReference>
<organism evidence="12">
    <name type="scientific">Musa acuminata subsp. malaccensis</name>
    <name type="common">Wild banana</name>
    <name type="synonym">Musa malaccensis</name>
    <dbReference type="NCBI Taxonomy" id="214687"/>
    <lineage>
        <taxon>Eukaryota</taxon>
        <taxon>Viridiplantae</taxon>
        <taxon>Streptophyta</taxon>
        <taxon>Embryophyta</taxon>
        <taxon>Tracheophyta</taxon>
        <taxon>Spermatophyta</taxon>
        <taxon>Magnoliopsida</taxon>
        <taxon>Liliopsida</taxon>
        <taxon>Zingiberales</taxon>
        <taxon>Musaceae</taxon>
        <taxon>Musa</taxon>
    </lineage>
</organism>
<proteinExistence type="predicted"/>
<dbReference type="InterPro" id="IPR000571">
    <property type="entry name" value="Znf_CCCH"/>
</dbReference>
<evidence type="ECO:0000256" key="3">
    <source>
        <dbReference type="ARBA" id="ARBA00022833"/>
    </source>
</evidence>